<dbReference type="RefSeq" id="WP_069206267.1">
    <property type="nucleotide sequence ID" value="NZ_CP014168.1"/>
</dbReference>
<dbReference type="EMBL" id="CP014168">
    <property type="protein sequence ID" value="AOH85738.1"/>
    <property type="molecule type" value="Genomic_DNA"/>
</dbReference>
<dbReference type="STRING" id="1560345.AWL63_19100"/>
<proteinExistence type="predicted"/>
<reference evidence="1 2" key="1">
    <citation type="submission" date="2016-01" db="EMBL/GenBank/DDBJ databases">
        <title>Complete genome and mega plasmid sequence of Sphingomonas panacis DCY99 elicits systemic resistance in rice to Xanthomonas oryzae.</title>
        <authorList>
            <person name="Kim Y.J."/>
            <person name="Yang D.C."/>
            <person name="Sing P."/>
        </authorList>
    </citation>
    <scope>NUCLEOTIDE SEQUENCE [LARGE SCALE GENOMIC DNA]</scope>
    <source>
        <strain evidence="1 2">DCY99</strain>
    </source>
</reference>
<dbReference type="AlphaFoldDB" id="A0A1B3ZE73"/>
<dbReference type="KEGG" id="span:AWL63_19100"/>
<name>A0A1B3ZE73_9SPHN</name>
<evidence type="ECO:0000313" key="2">
    <source>
        <dbReference type="Proteomes" id="UP000094256"/>
    </source>
</evidence>
<gene>
    <name evidence="1" type="ORF">AWL63_19100</name>
</gene>
<protein>
    <submittedName>
        <fullName evidence="1">Uncharacterized protein</fullName>
    </submittedName>
</protein>
<dbReference type="Proteomes" id="UP000094256">
    <property type="component" value="Chromosome"/>
</dbReference>
<dbReference type="OrthoDB" id="7583696at2"/>
<organism evidence="1 2">
    <name type="scientific">Sphingomonas panacis</name>
    <dbReference type="NCBI Taxonomy" id="1560345"/>
    <lineage>
        <taxon>Bacteria</taxon>
        <taxon>Pseudomonadati</taxon>
        <taxon>Pseudomonadota</taxon>
        <taxon>Alphaproteobacteria</taxon>
        <taxon>Sphingomonadales</taxon>
        <taxon>Sphingomonadaceae</taxon>
        <taxon>Sphingomonas</taxon>
    </lineage>
</organism>
<accession>A0A1B3ZE73</accession>
<evidence type="ECO:0000313" key="1">
    <source>
        <dbReference type="EMBL" id="AOH85738.1"/>
    </source>
</evidence>
<keyword evidence="2" id="KW-1185">Reference proteome</keyword>
<sequence>MSQDQAASLRVLSQLRRVEATPQPRPQIADLLDRMTPRWDTIVSRARLGTRPRDLHDVEELAQRFADDLVAAFRGASARRPSAAPLAISEDGTKAMF</sequence>